<protein>
    <submittedName>
        <fullName evidence="5">PCRF domain-containing protein</fullName>
    </submittedName>
</protein>
<feature type="domain" description="Prokaryotic-type class I peptide chain release factors" evidence="4">
    <location>
        <begin position="74"/>
        <end position="90"/>
    </location>
</feature>
<dbReference type="SUPFAM" id="SSF75620">
    <property type="entry name" value="Release factor"/>
    <property type="match status" value="1"/>
</dbReference>
<dbReference type="Proteomes" id="UP000886070">
    <property type="component" value="Unassembled WGS sequence"/>
</dbReference>
<sequence length="206" mass="23269">TDMGGFKEVIFAVEGKDAFSTLRYESGVHRVQRIPVTESSGRIHTSTVTVAVLPEAEEIEIELKPEDLKIETFHAGGPGGQHVNVTDSAVRVTHIPTGIVVQCQDERSQHKNKAKALRVLRTKLLQLKEEEQRKKISQERKTQIGRGERSEKIRTYNFPQGRVTDHRVGLTLYNLEEILEGKLEPLIIPVIKQLREKEVVSDKTTT</sequence>
<dbReference type="GO" id="GO:0005737">
    <property type="term" value="C:cytoplasm"/>
    <property type="evidence" value="ECO:0007669"/>
    <property type="project" value="UniProtKB-ARBA"/>
</dbReference>
<dbReference type="PROSITE" id="PS00745">
    <property type="entry name" value="RF_PROK_I"/>
    <property type="match status" value="1"/>
</dbReference>
<dbReference type="InterPro" id="IPR005139">
    <property type="entry name" value="PCRF"/>
</dbReference>
<keyword evidence="2" id="KW-0488">Methylation</keyword>
<dbReference type="FunFam" id="3.30.160.20:FF:000004">
    <property type="entry name" value="Peptide chain release factor 1"/>
    <property type="match status" value="1"/>
</dbReference>
<dbReference type="GO" id="GO:0003747">
    <property type="term" value="F:translation release factor activity"/>
    <property type="evidence" value="ECO:0007669"/>
    <property type="project" value="InterPro"/>
</dbReference>
<keyword evidence="3" id="KW-0648">Protein biosynthesis</keyword>
<evidence type="ECO:0000256" key="3">
    <source>
        <dbReference type="ARBA" id="ARBA00022917"/>
    </source>
</evidence>
<name>A0A7V5HZ43_UNCAE</name>
<gene>
    <name evidence="5" type="ORF">ENL39_03755</name>
</gene>
<dbReference type="Gene3D" id="3.30.70.1660">
    <property type="match status" value="1"/>
</dbReference>
<dbReference type="PANTHER" id="PTHR43804">
    <property type="entry name" value="LD18447P"/>
    <property type="match status" value="1"/>
</dbReference>
<evidence type="ECO:0000313" key="5">
    <source>
        <dbReference type="EMBL" id="HHF98585.1"/>
    </source>
</evidence>
<accession>A0A7V5HZ43</accession>
<reference evidence="5" key="1">
    <citation type="journal article" date="2020" name="mSystems">
        <title>Genome- and Community-Level Interaction Insights into Carbon Utilization and Element Cycling Functions of Hydrothermarchaeota in Hydrothermal Sediment.</title>
        <authorList>
            <person name="Zhou Z."/>
            <person name="Liu Y."/>
            <person name="Xu W."/>
            <person name="Pan J."/>
            <person name="Luo Z.H."/>
            <person name="Li M."/>
        </authorList>
    </citation>
    <scope>NUCLEOTIDE SEQUENCE [LARGE SCALE GENOMIC DNA]</scope>
    <source>
        <strain evidence="5">HyVt-92</strain>
    </source>
</reference>
<comment type="caution">
    <text evidence="5">The sequence shown here is derived from an EMBL/GenBank/DDBJ whole genome shotgun (WGS) entry which is preliminary data.</text>
</comment>
<evidence type="ECO:0000259" key="4">
    <source>
        <dbReference type="PROSITE" id="PS00745"/>
    </source>
</evidence>
<dbReference type="InterPro" id="IPR000352">
    <property type="entry name" value="Pep_chain_release_fac_I"/>
</dbReference>
<dbReference type="Pfam" id="PF03462">
    <property type="entry name" value="PCRF"/>
    <property type="match status" value="1"/>
</dbReference>
<dbReference type="PANTHER" id="PTHR43804:SF7">
    <property type="entry name" value="LD18447P"/>
    <property type="match status" value="1"/>
</dbReference>
<comment type="similarity">
    <text evidence="1">Belongs to the prokaryotic/mitochondrial release factor family.</text>
</comment>
<dbReference type="Gene3D" id="3.30.160.20">
    <property type="match status" value="1"/>
</dbReference>
<evidence type="ECO:0000256" key="1">
    <source>
        <dbReference type="ARBA" id="ARBA00010835"/>
    </source>
</evidence>
<dbReference type="InterPro" id="IPR050057">
    <property type="entry name" value="Prokaryotic/Mito_RF"/>
</dbReference>
<proteinExistence type="inferred from homology"/>
<dbReference type="EMBL" id="DRTT01000105">
    <property type="protein sequence ID" value="HHF98585.1"/>
    <property type="molecule type" value="Genomic_DNA"/>
</dbReference>
<dbReference type="InterPro" id="IPR045853">
    <property type="entry name" value="Pep_chain_release_fac_I_sf"/>
</dbReference>
<dbReference type="AlphaFoldDB" id="A0A7V5HZ43"/>
<evidence type="ECO:0000256" key="2">
    <source>
        <dbReference type="ARBA" id="ARBA00022481"/>
    </source>
</evidence>
<dbReference type="FunFam" id="3.30.70.1660:FF:000004">
    <property type="entry name" value="Peptide chain release factor 1"/>
    <property type="match status" value="1"/>
</dbReference>
<dbReference type="Pfam" id="PF00472">
    <property type="entry name" value="RF-1"/>
    <property type="match status" value="1"/>
</dbReference>
<feature type="non-terminal residue" evidence="5">
    <location>
        <position position="1"/>
    </location>
</feature>
<organism evidence="5">
    <name type="scientific">Aerophobetes bacterium</name>
    <dbReference type="NCBI Taxonomy" id="2030807"/>
    <lineage>
        <taxon>Bacteria</taxon>
        <taxon>Candidatus Aerophobota</taxon>
    </lineage>
</organism>